<dbReference type="AlphaFoldDB" id="A0AAE1JIP3"/>
<keyword evidence="8" id="KW-1185">Reference proteome</keyword>
<dbReference type="EMBL" id="JAWXYG010000007">
    <property type="protein sequence ID" value="KAK4268754.1"/>
    <property type="molecule type" value="Genomic_DNA"/>
</dbReference>
<evidence type="ECO:0008006" key="9">
    <source>
        <dbReference type="Google" id="ProtNLM"/>
    </source>
</evidence>
<evidence type="ECO:0000256" key="2">
    <source>
        <dbReference type="ARBA" id="ARBA00023015"/>
    </source>
</evidence>
<feature type="region of interest" description="Leucine repeat II (LRII)" evidence="5">
    <location>
        <begin position="539"/>
        <end position="571"/>
    </location>
</feature>
<sequence length="754" mass="85397">MTMDRGLWGHTDSRREQQLGNRSVPILQQNQSPENALFNQGREFRFLQSDQLPNNNTPSSSTVTNEEHYSPEDCDFSDAVLSYINQILMEEDMEDKTCMLQDSLDLQAAEKSFYEALGQKYPPSPAQNHPSLMINEYDGVLGNNNNFPRNYSDFHSNNYGTFNGTFILQSLSQNPNEFPSQNIRGNSISQTSYSSSSSVVSGFEGRVDSPSTNSILQVPDLNTESQSISQFKKGVEEASRFLPNGNKLLADLGVSNLSREESKARTREMSAKVEKDEECDFFGGSKVRKQPNKGEEDDDEEEKSSKQAAVYTEPTLHSVMFDLMLLHVDGEGKNHYMARREALQNKTIKAVMPNSQAAKASNTGKGRGKKQNGRKSVVDLRTLLVLCTQAVAADDHKNAQELIKQIRQHSNPFGDGNQRLAHVFADGLDARLAGTGRQIYKGLISKKRTAADLLKAYHLYLAACPFKKISNFSSNVTIRTASGNSTRIHIIDFGILYGFQWPTFIQRLAFRTGGKPPKIRMTGIDFPQPGFRPAEVIEETGRRLADYAKAFNVPFEYVAIAKKWESIQLEELKIDRDEFLVVNCLYRAKNLLDESVTVESPRNAFLNLVRKINPDVFIHGIVNGAFNAPFFVTRFREALFHYSSLFDMLETIVPREDGERMLIEKEIFGREALNVIACEGCERSERPETYKQWEARILRAGFTQIPFCRDIVERAMDEVRGSYHKDFLIDEDSKWLLQGWKGRIIYALSCWRPS</sequence>
<organism evidence="7 8">
    <name type="scientific">Acacia crassicarpa</name>
    <name type="common">northern wattle</name>
    <dbReference type="NCBI Taxonomy" id="499986"/>
    <lineage>
        <taxon>Eukaryota</taxon>
        <taxon>Viridiplantae</taxon>
        <taxon>Streptophyta</taxon>
        <taxon>Embryophyta</taxon>
        <taxon>Tracheophyta</taxon>
        <taxon>Spermatophyta</taxon>
        <taxon>Magnoliopsida</taxon>
        <taxon>eudicotyledons</taxon>
        <taxon>Gunneridae</taxon>
        <taxon>Pentapetalae</taxon>
        <taxon>rosids</taxon>
        <taxon>fabids</taxon>
        <taxon>Fabales</taxon>
        <taxon>Fabaceae</taxon>
        <taxon>Caesalpinioideae</taxon>
        <taxon>mimosoid clade</taxon>
        <taxon>Acacieae</taxon>
        <taxon>Acacia</taxon>
    </lineage>
</organism>
<reference evidence="7" key="1">
    <citation type="submission" date="2023-10" db="EMBL/GenBank/DDBJ databases">
        <title>Chromosome-level genome of the transformable northern wattle, Acacia crassicarpa.</title>
        <authorList>
            <person name="Massaro I."/>
            <person name="Sinha N.R."/>
            <person name="Poethig S."/>
            <person name="Leichty A.R."/>
        </authorList>
    </citation>
    <scope>NUCLEOTIDE SEQUENCE</scope>
    <source>
        <strain evidence="7">Acra3RX</strain>
        <tissue evidence="7">Leaf</tissue>
    </source>
</reference>
<dbReference type="GO" id="GO:0005634">
    <property type="term" value="C:nucleus"/>
    <property type="evidence" value="ECO:0007669"/>
    <property type="project" value="UniProtKB-SubCell"/>
</dbReference>
<feature type="compositionally biased region" description="Low complexity" evidence="6">
    <location>
        <begin position="53"/>
        <end position="64"/>
    </location>
</feature>
<feature type="region of interest" description="SAW" evidence="5">
    <location>
        <begin position="677"/>
        <end position="752"/>
    </location>
</feature>
<comment type="caution">
    <text evidence="5">Lacks conserved residue(s) required for the propagation of feature annotation.</text>
</comment>
<comment type="similarity">
    <text evidence="5">Belongs to the GRAS family.</text>
</comment>
<evidence type="ECO:0000313" key="7">
    <source>
        <dbReference type="EMBL" id="KAK4268754.1"/>
    </source>
</evidence>
<evidence type="ECO:0000256" key="5">
    <source>
        <dbReference type="PROSITE-ProRule" id="PRU01191"/>
    </source>
</evidence>
<evidence type="ECO:0000313" key="8">
    <source>
        <dbReference type="Proteomes" id="UP001293593"/>
    </source>
</evidence>
<dbReference type="InterPro" id="IPR005202">
    <property type="entry name" value="TF_GRAS"/>
</dbReference>
<keyword evidence="4" id="KW-0539">Nucleus</keyword>
<feature type="region of interest" description="Disordered" evidence="6">
    <location>
        <begin position="353"/>
        <end position="374"/>
    </location>
</feature>
<dbReference type="PROSITE" id="PS50985">
    <property type="entry name" value="GRAS"/>
    <property type="match status" value="1"/>
</dbReference>
<protein>
    <recommendedName>
        <fullName evidence="9">Scarecrow-like protein 9</fullName>
    </recommendedName>
</protein>
<accession>A0AAE1JIP3</accession>
<feature type="region of interest" description="Disordered" evidence="6">
    <location>
        <begin position="282"/>
        <end position="311"/>
    </location>
</feature>
<dbReference type="PANTHER" id="PTHR31636">
    <property type="entry name" value="OSJNBA0084A10.13 PROTEIN-RELATED"/>
    <property type="match status" value="1"/>
</dbReference>
<comment type="caution">
    <text evidence="7">The sequence shown here is derived from an EMBL/GenBank/DDBJ whole genome shotgun (WGS) entry which is preliminary data.</text>
</comment>
<name>A0AAE1JIP3_9FABA</name>
<feature type="short sequence motif" description="VHIID" evidence="5">
    <location>
        <begin position="488"/>
        <end position="492"/>
    </location>
</feature>
<dbReference type="Pfam" id="PF03514">
    <property type="entry name" value="GRAS"/>
    <property type="match status" value="1"/>
</dbReference>
<gene>
    <name evidence="7" type="ORF">QN277_025362</name>
</gene>
<feature type="compositionally biased region" description="Low complexity" evidence="6">
    <location>
        <begin position="187"/>
        <end position="201"/>
    </location>
</feature>
<feature type="region of interest" description="Leucine repeat I (LRI)" evidence="5">
    <location>
        <begin position="378"/>
        <end position="438"/>
    </location>
</feature>
<proteinExistence type="inferred from homology"/>
<evidence type="ECO:0000256" key="3">
    <source>
        <dbReference type="ARBA" id="ARBA00023163"/>
    </source>
</evidence>
<evidence type="ECO:0000256" key="1">
    <source>
        <dbReference type="ARBA" id="ARBA00004123"/>
    </source>
</evidence>
<evidence type="ECO:0000256" key="6">
    <source>
        <dbReference type="SAM" id="MobiDB-lite"/>
    </source>
</evidence>
<comment type="subcellular location">
    <subcellularLocation>
        <location evidence="1">Nucleus</location>
    </subcellularLocation>
</comment>
<feature type="region of interest" description="Disordered" evidence="6">
    <location>
        <begin position="1"/>
        <end position="22"/>
    </location>
</feature>
<feature type="compositionally biased region" description="Polar residues" evidence="6">
    <location>
        <begin position="353"/>
        <end position="363"/>
    </location>
</feature>
<feature type="region of interest" description="Disordered" evidence="6">
    <location>
        <begin position="178"/>
        <end position="215"/>
    </location>
</feature>
<keyword evidence="3" id="KW-0804">Transcription</keyword>
<keyword evidence="2" id="KW-0805">Transcription regulation</keyword>
<feature type="region of interest" description="Disordered" evidence="6">
    <location>
        <begin position="48"/>
        <end position="71"/>
    </location>
</feature>
<evidence type="ECO:0000256" key="4">
    <source>
        <dbReference type="ARBA" id="ARBA00023242"/>
    </source>
</evidence>
<dbReference type="Proteomes" id="UP001293593">
    <property type="component" value="Unassembled WGS sequence"/>
</dbReference>